<proteinExistence type="predicted"/>
<organism evidence="2 3">
    <name type="scientific">Betta splendens</name>
    <name type="common">Siamese fighting fish</name>
    <dbReference type="NCBI Taxonomy" id="158456"/>
    <lineage>
        <taxon>Eukaryota</taxon>
        <taxon>Metazoa</taxon>
        <taxon>Chordata</taxon>
        <taxon>Craniata</taxon>
        <taxon>Vertebrata</taxon>
        <taxon>Euteleostomi</taxon>
        <taxon>Actinopterygii</taxon>
        <taxon>Neopterygii</taxon>
        <taxon>Teleostei</taxon>
        <taxon>Neoteleostei</taxon>
        <taxon>Acanthomorphata</taxon>
        <taxon>Anabantaria</taxon>
        <taxon>Anabantiformes</taxon>
        <taxon>Anabantoidei</taxon>
        <taxon>Osphronemidae</taxon>
        <taxon>Betta</taxon>
    </lineage>
</organism>
<sequence length="195" mass="21653">MVKGGKRYPSVNNDGKWFAHEVLSKSETRTRELSTSTGMMLSQVKTSLPQDLNFERYPKRRTEQNTRVYPYSEHDNKHAFADNVCVFTQGVGRRKCAGDRRQHNSHFCLCHDAEGAAEAAGGLRAASRSDVKVKQAAEVGAGARRFPRNHKQKAAQAALAQAGQQFMWFGRHDCEPSKDALQVLAATSSSASRTR</sequence>
<evidence type="ECO:0000259" key="1">
    <source>
        <dbReference type="Pfam" id="PF15115"/>
    </source>
</evidence>
<dbReference type="CTD" id="387718"/>
<dbReference type="GeneID" id="114841822"/>
<dbReference type="RefSeq" id="XP_055358786.1">
    <property type="nucleotide sequence ID" value="XM_055502811.1"/>
</dbReference>
<dbReference type="Proteomes" id="UP000515150">
    <property type="component" value="Chromosome 15"/>
</dbReference>
<dbReference type="OrthoDB" id="10003408at2759"/>
<dbReference type="Pfam" id="PF15115">
    <property type="entry name" value="HDNR"/>
    <property type="match status" value="1"/>
</dbReference>
<protein>
    <submittedName>
        <fullName evidence="3">Testis-expressed protein 36</fullName>
    </submittedName>
</protein>
<accession>A0A9W2XA95</accession>
<dbReference type="InterPro" id="IPR029369">
    <property type="entry name" value="HDNR"/>
</dbReference>
<keyword evidence="2" id="KW-1185">Reference proteome</keyword>
<name>A0A9W2XA95_BETSP</name>
<evidence type="ECO:0000313" key="3">
    <source>
        <dbReference type="RefSeq" id="XP_055358786.1"/>
    </source>
</evidence>
<evidence type="ECO:0000313" key="2">
    <source>
        <dbReference type="Proteomes" id="UP000515150"/>
    </source>
</evidence>
<dbReference type="KEGG" id="bspl:114841822"/>
<dbReference type="AlphaFoldDB" id="A0A9W2XA95"/>
<dbReference type="PANTHER" id="PTHR35440">
    <property type="entry name" value="TESTIS-EXPRESSED PROTEIN 36"/>
    <property type="match status" value="1"/>
</dbReference>
<dbReference type="PANTHER" id="PTHR35440:SF1">
    <property type="entry name" value="TESTIS-EXPRESSED PROTEIN 36"/>
    <property type="match status" value="1"/>
</dbReference>
<gene>
    <name evidence="3" type="primary">tex36</name>
</gene>
<feature type="domain" description="Domain of unknown function with conserved HDNR motif" evidence="1">
    <location>
        <begin position="1"/>
        <end position="168"/>
    </location>
</feature>
<reference evidence="3" key="1">
    <citation type="submission" date="2025-08" db="UniProtKB">
        <authorList>
            <consortium name="RefSeq"/>
        </authorList>
    </citation>
    <scope>IDENTIFICATION</scope>
</reference>